<evidence type="ECO:0000256" key="5">
    <source>
        <dbReference type="PIRSR" id="PIRSR001365-2"/>
    </source>
</evidence>
<organism evidence="6 7">
    <name type="scientific">Rhodococcus opacus</name>
    <name type="common">Nocardia opaca</name>
    <dbReference type="NCBI Taxonomy" id="37919"/>
    <lineage>
        <taxon>Bacteria</taxon>
        <taxon>Bacillati</taxon>
        <taxon>Actinomycetota</taxon>
        <taxon>Actinomycetes</taxon>
        <taxon>Mycobacteriales</taxon>
        <taxon>Nocardiaceae</taxon>
        <taxon>Rhodococcus</taxon>
    </lineage>
</organism>
<feature type="binding site" evidence="5">
    <location>
        <position position="48"/>
    </location>
    <ligand>
        <name>pyruvate</name>
        <dbReference type="ChEBI" id="CHEBI:15361"/>
    </ligand>
</feature>
<dbReference type="CDD" id="cd00408">
    <property type="entry name" value="DHDPS-like"/>
    <property type="match status" value="1"/>
</dbReference>
<dbReference type="GO" id="GO:0019262">
    <property type="term" value="P:N-acetylneuraminate catabolic process"/>
    <property type="evidence" value="ECO:0007669"/>
    <property type="project" value="TreeGrafter"/>
</dbReference>
<feature type="binding site" evidence="5">
    <location>
        <position position="207"/>
    </location>
    <ligand>
        <name>pyruvate</name>
        <dbReference type="ChEBI" id="CHEBI:15361"/>
    </ligand>
</feature>
<evidence type="ECO:0000313" key="6">
    <source>
        <dbReference type="EMBL" id="AII03296.1"/>
    </source>
</evidence>
<feature type="active site" description="Schiff-base intermediate with substrate" evidence="4">
    <location>
        <position position="165"/>
    </location>
</feature>
<dbReference type="eggNOG" id="COG0329">
    <property type="taxonomic scope" value="Bacteria"/>
</dbReference>
<evidence type="ECO:0000256" key="1">
    <source>
        <dbReference type="ARBA" id="ARBA00023239"/>
    </source>
</evidence>
<dbReference type="SUPFAM" id="SSF51569">
    <property type="entry name" value="Aldolase"/>
    <property type="match status" value="1"/>
</dbReference>
<accession>A0A076ECH9</accession>
<dbReference type="PANTHER" id="PTHR42849:SF1">
    <property type="entry name" value="N-ACETYLNEURAMINATE LYASE"/>
    <property type="match status" value="1"/>
</dbReference>
<dbReference type="PIRSF" id="PIRSF001365">
    <property type="entry name" value="DHDPS"/>
    <property type="match status" value="1"/>
</dbReference>
<dbReference type="Pfam" id="PF00701">
    <property type="entry name" value="DHDPS"/>
    <property type="match status" value="1"/>
</dbReference>
<dbReference type="PANTHER" id="PTHR42849">
    <property type="entry name" value="N-ACETYLNEURAMINATE LYASE"/>
    <property type="match status" value="1"/>
</dbReference>
<dbReference type="GO" id="GO:0008747">
    <property type="term" value="F:N-acetylneuraminate lyase activity"/>
    <property type="evidence" value="ECO:0007669"/>
    <property type="project" value="TreeGrafter"/>
</dbReference>
<keyword evidence="2" id="KW-0704">Schiff base</keyword>
<feature type="active site" description="Proton donor/acceptor" evidence="4">
    <location>
        <position position="136"/>
    </location>
</feature>
<dbReference type="GO" id="GO:0005829">
    <property type="term" value="C:cytosol"/>
    <property type="evidence" value="ECO:0007669"/>
    <property type="project" value="TreeGrafter"/>
</dbReference>
<comment type="similarity">
    <text evidence="3">Belongs to the DapA family.</text>
</comment>
<dbReference type="Gene3D" id="3.20.20.70">
    <property type="entry name" value="Aldolase class I"/>
    <property type="match status" value="1"/>
</dbReference>
<proteinExistence type="inferred from homology"/>
<gene>
    <name evidence="6" type="ORF">EP51_00975</name>
</gene>
<dbReference type="Proteomes" id="UP000028488">
    <property type="component" value="Chromosome"/>
</dbReference>
<reference evidence="6 7" key="1">
    <citation type="submission" date="2014-07" db="EMBL/GenBank/DDBJ databases">
        <title>Genome Sequence of Rhodococcus opacus Strain R7, a Biodegrader of Mono- and Polycyclic Aromatic Hydrocarbons.</title>
        <authorList>
            <person name="Di Gennaro P."/>
            <person name="Zampolli J."/>
            <person name="Presti I."/>
            <person name="Cappelletti M."/>
            <person name="D'Ursi P."/>
            <person name="Orro A."/>
            <person name="Mezzelani A."/>
            <person name="Milanesi L."/>
        </authorList>
    </citation>
    <scope>NUCLEOTIDE SEQUENCE [LARGE SCALE GENOMIC DNA]</scope>
    <source>
        <strain evidence="6 7">R7</strain>
    </source>
</reference>
<dbReference type="InterPro" id="IPR013785">
    <property type="entry name" value="Aldolase_TIM"/>
</dbReference>
<evidence type="ECO:0000256" key="3">
    <source>
        <dbReference type="PIRNR" id="PIRNR001365"/>
    </source>
</evidence>
<dbReference type="PRINTS" id="PR00146">
    <property type="entry name" value="DHPICSNTHASE"/>
</dbReference>
<keyword evidence="1 3" id="KW-0456">Lyase</keyword>
<protein>
    <submittedName>
        <fullName evidence="6">Dihydrodipicolinate synthase</fullName>
    </submittedName>
</protein>
<dbReference type="SMART" id="SM01130">
    <property type="entry name" value="DHDPS"/>
    <property type="match status" value="1"/>
</dbReference>
<dbReference type="RefSeq" id="WP_128638322.1">
    <property type="nucleotide sequence ID" value="NZ_CP008947.1"/>
</dbReference>
<name>A0A076ECH9_RHOOP</name>
<dbReference type="InterPro" id="IPR002220">
    <property type="entry name" value="DapA-like"/>
</dbReference>
<dbReference type="PROSITE" id="PS00665">
    <property type="entry name" value="DHDPS_1"/>
    <property type="match status" value="1"/>
</dbReference>
<sequence>MSEDLKGVYSAVATPFTQDQQLDEAGLRRLVDRTIESGIHGLVPLGSTGEFFALSRGERECALEVVLEQTAGRVPVVPHTGATSTAEAIALSRHAEKAGATTLMLVAPYYEPFSIEEVKSYYKDVAASVSIPVMAYNLPAATGVNLTPQILGELIDEVPNVKYVKDTSGDFTAAAQLIHEFGDRVSVFVGWDTLFYAALLEGAAGSVIGAANVVPRQLIDVYDAIAASDLELARKLWAKLFPVMSTLVSGGYTAAVKAGMELVGHPAGPQRAPGAALTGPRLRELEKALAAL</sequence>
<dbReference type="EMBL" id="CP008947">
    <property type="protein sequence ID" value="AII03296.1"/>
    <property type="molecule type" value="Genomic_DNA"/>
</dbReference>
<evidence type="ECO:0000313" key="7">
    <source>
        <dbReference type="Proteomes" id="UP000028488"/>
    </source>
</evidence>
<dbReference type="AlphaFoldDB" id="A0A076ECH9"/>
<evidence type="ECO:0000256" key="2">
    <source>
        <dbReference type="ARBA" id="ARBA00023270"/>
    </source>
</evidence>
<evidence type="ECO:0000256" key="4">
    <source>
        <dbReference type="PIRSR" id="PIRSR001365-1"/>
    </source>
</evidence>
<dbReference type="InterPro" id="IPR020624">
    <property type="entry name" value="Schiff_base-form_aldolases_CS"/>
</dbReference>